<evidence type="ECO:0000313" key="1">
    <source>
        <dbReference type="EMBL" id="JAD25492.1"/>
    </source>
</evidence>
<organism evidence="1">
    <name type="scientific">Arundo donax</name>
    <name type="common">Giant reed</name>
    <name type="synonym">Donax arundinaceus</name>
    <dbReference type="NCBI Taxonomy" id="35708"/>
    <lineage>
        <taxon>Eukaryota</taxon>
        <taxon>Viridiplantae</taxon>
        <taxon>Streptophyta</taxon>
        <taxon>Embryophyta</taxon>
        <taxon>Tracheophyta</taxon>
        <taxon>Spermatophyta</taxon>
        <taxon>Magnoliopsida</taxon>
        <taxon>Liliopsida</taxon>
        <taxon>Poales</taxon>
        <taxon>Poaceae</taxon>
        <taxon>PACMAD clade</taxon>
        <taxon>Arundinoideae</taxon>
        <taxon>Arundineae</taxon>
        <taxon>Arundo</taxon>
    </lineage>
</organism>
<dbReference type="EMBL" id="GBRH01272403">
    <property type="protein sequence ID" value="JAD25492.1"/>
    <property type="molecule type" value="Transcribed_RNA"/>
</dbReference>
<dbReference type="AlphaFoldDB" id="A0A0A8YSL6"/>
<sequence length="74" mass="7851">MESSSISPSLLQLDQVGVTPGIPTILPEPCCAIICALVELCAPVCIPSFFPSAILYVAYTTYTRRSPTSCDISV</sequence>
<reference evidence="1" key="2">
    <citation type="journal article" date="2015" name="Data Brief">
        <title>Shoot transcriptome of the giant reed, Arundo donax.</title>
        <authorList>
            <person name="Barrero R.A."/>
            <person name="Guerrero F.D."/>
            <person name="Moolhuijzen P."/>
            <person name="Goolsby J.A."/>
            <person name="Tidwell J."/>
            <person name="Bellgard S.E."/>
            <person name="Bellgard M.I."/>
        </authorList>
    </citation>
    <scope>NUCLEOTIDE SEQUENCE</scope>
    <source>
        <tissue evidence="1">Shoot tissue taken approximately 20 cm above the soil surface</tissue>
    </source>
</reference>
<proteinExistence type="predicted"/>
<accession>A0A0A8YSL6</accession>
<name>A0A0A8YSL6_ARUDO</name>
<reference evidence="1" key="1">
    <citation type="submission" date="2014-09" db="EMBL/GenBank/DDBJ databases">
        <authorList>
            <person name="Magalhaes I.L.F."/>
            <person name="Oliveira U."/>
            <person name="Santos F.R."/>
            <person name="Vidigal T.H.D.A."/>
            <person name="Brescovit A.D."/>
            <person name="Santos A.J."/>
        </authorList>
    </citation>
    <scope>NUCLEOTIDE SEQUENCE</scope>
    <source>
        <tissue evidence="1">Shoot tissue taken approximately 20 cm above the soil surface</tissue>
    </source>
</reference>
<protein>
    <submittedName>
        <fullName evidence="1">Uncharacterized protein</fullName>
    </submittedName>
</protein>